<reference evidence="1" key="1">
    <citation type="journal article" date="2015" name="Nature">
        <title>Complex archaea that bridge the gap between prokaryotes and eukaryotes.</title>
        <authorList>
            <person name="Spang A."/>
            <person name="Saw J.H."/>
            <person name="Jorgensen S.L."/>
            <person name="Zaremba-Niedzwiedzka K."/>
            <person name="Martijn J."/>
            <person name="Lind A.E."/>
            <person name="van Eijk R."/>
            <person name="Schleper C."/>
            <person name="Guy L."/>
            <person name="Ettema T.J."/>
        </authorList>
    </citation>
    <scope>NUCLEOTIDE SEQUENCE</scope>
</reference>
<evidence type="ECO:0000313" key="1">
    <source>
        <dbReference type="EMBL" id="KKN91128.1"/>
    </source>
</evidence>
<dbReference type="AlphaFoldDB" id="A0A0F9XGT2"/>
<name>A0A0F9XGT2_9ZZZZ</name>
<dbReference type="EMBL" id="LAZR01000105">
    <property type="protein sequence ID" value="KKN91128.1"/>
    <property type="molecule type" value="Genomic_DNA"/>
</dbReference>
<comment type="caution">
    <text evidence="1">The sequence shown here is derived from an EMBL/GenBank/DDBJ whole genome shotgun (WGS) entry which is preliminary data.</text>
</comment>
<accession>A0A0F9XGT2</accession>
<sequence length="62" mass="7278">MMNFETCRICSQRHNLTPEQMKPMVLSGCETEIQCDVCNHSFKLPNCEAIVELARHQREKRI</sequence>
<gene>
    <name evidence="1" type="ORF">LCGC14_0219930</name>
</gene>
<organism evidence="1">
    <name type="scientific">marine sediment metagenome</name>
    <dbReference type="NCBI Taxonomy" id="412755"/>
    <lineage>
        <taxon>unclassified sequences</taxon>
        <taxon>metagenomes</taxon>
        <taxon>ecological metagenomes</taxon>
    </lineage>
</organism>
<protein>
    <submittedName>
        <fullName evidence="1">Uncharacterized protein</fullName>
    </submittedName>
</protein>
<proteinExistence type="predicted"/>